<keyword evidence="19" id="KW-0739">Sodium transport</keyword>
<dbReference type="InterPro" id="IPR004837">
    <property type="entry name" value="NaCa_Exmemb"/>
</dbReference>
<evidence type="ECO:0000256" key="6">
    <source>
        <dbReference type="ARBA" id="ARBA00022538"/>
    </source>
</evidence>
<dbReference type="GO" id="GO:0006874">
    <property type="term" value="P:intracellular calcium ion homeostasis"/>
    <property type="evidence" value="ECO:0000318"/>
    <property type="project" value="GO_Central"/>
</dbReference>
<dbReference type="GO" id="GO:0015293">
    <property type="term" value="F:symporter activity"/>
    <property type="evidence" value="ECO:0007669"/>
    <property type="project" value="UniProtKB-KW"/>
</dbReference>
<dbReference type="InterPro" id="IPR004481">
    <property type="entry name" value="K/Na/Ca-exchanger"/>
</dbReference>
<dbReference type="GO" id="GO:0070588">
    <property type="term" value="P:calcium ion transmembrane transport"/>
    <property type="evidence" value="ECO:0000318"/>
    <property type="project" value="GO_Central"/>
</dbReference>
<evidence type="ECO:0000256" key="5">
    <source>
        <dbReference type="ARBA" id="ARBA00022449"/>
    </source>
</evidence>
<dbReference type="Proteomes" id="UP000007266">
    <property type="component" value="Linkage group 5"/>
</dbReference>
<organism evidence="27 28">
    <name type="scientific">Tribolium castaneum</name>
    <name type="common">Red flour beetle</name>
    <dbReference type="NCBI Taxonomy" id="7070"/>
    <lineage>
        <taxon>Eukaryota</taxon>
        <taxon>Metazoa</taxon>
        <taxon>Ecdysozoa</taxon>
        <taxon>Arthropoda</taxon>
        <taxon>Hexapoda</taxon>
        <taxon>Insecta</taxon>
        <taxon>Pterygota</taxon>
        <taxon>Neoptera</taxon>
        <taxon>Endopterygota</taxon>
        <taxon>Coleoptera</taxon>
        <taxon>Polyphaga</taxon>
        <taxon>Cucujiformia</taxon>
        <taxon>Tenebrionidae</taxon>
        <taxon>Tenebrionidae incertae sedis</taxon>
        <taxon>Tribolium</taxon>
    </lineage>
</organism>
<dbReference type="AlphaFoldDB" id="D6WM88"/>
<evidence type="ECO:0000256" key="12">
    <source>
        <dbReference type="ARBA" id="ARBA00022847"/>
    </source>
</evidence>
<dbReference type="eggNOG" id="KOG1307">
    <property type="taxonomic scope" value="Eukaryota"/>
</dbReference>
<feature type="transmembrane region" description="Helical" evidence="25">
    <location>
        <begin position="12"/>
        <end position="32"/>
    </location>
</feature>
<proteinExistence type="inferred from homology"/>
<dbReference type="PhylomeDB" id="D6WM88"/>
<keyword evidence="12" id="KW-0769">Symport</keyword>
<dbReference type="GO" id="GO:0005794">
    <property type="term" value="C:Golgi apparatus"/>
    <property type="evidence" value="ECO:0007669"/>
    <property type="project" value="UniProtKB-SubCell"/>
</dbReference>
<evidence type="ECO:0000256" key="22">
    <source>
        <dbReference type="ARBA" id="ARBA00069887"/>
    </source>
</evidence>
<evidence type="ECO:0000256" key="16">
    <source>
        <dbReference type="ARBA" id="ARBA00023053"/>
    </source>
</evidence>
<dbReference type="STRING" id="7070.D6WM88"/>
<evidence type="ECO:0000256" key="20">
    <source>
        <dbReference type="ARBA" id="ARBA00033627"/>
    </source>
</evidence>
<dbReference type="InParanoid" id="D6WM88"/>
<reference evidence="27 28" key="1">
    <citation type="journal article" date="2008" name="Nature">
        <title>The genome of the model beetle and pest Tribolium castaneum.</title>
        <authorList>
            <consortium name="Tribolium Genome Sequencing Consortium"/>
            <person name="Richards S."/>
            <person name="Gibbs R.A."/>
            <person name="Weinstock G.M."/>
            <person name="Brown S.J."/>
            <person name="Denell R."/>
            <person name="Beeman R.W."/>
            <person name="Gibbs R."/>
            <person name="Beeman R.W."/>
            <person name="Brown S.J."/>
            <person name="Bucher G."/>
            <person name="Friedrich M."/>
            <person name="Grimmelikhuijzen C.J."/>
            <person name="Klingler M."/>
            <person name="Lorenzen M."/>
            <person name="Richards S."/>
            <person name="Roth S."/>
            <person name="Schroder R."/>
            <person name="Tautz D."/>
            <person name="Zdobnov E.M."/>
            <person name="Muzny D."/>
            <person name="Gibbs R.A."/>
            <person name="Weinstock G.M."/>
            <person name="Attaway T."/>
            <person name="Bell S."/>
            <person name="Buhay C.J."/>
            <person name="Chandrabose M.N."/>
            <person name="Chavez D."/>
            <person name="Clerk-Blankenburg K.P."/>
            <person name="Cree A."/>
            <person name="Dao M."/>
            <person name="Davis C."/>
            <person name="Chacko J."/>
            <person name="Dinh H."/>
            <person name="Dugan-Rocha S."/>
            <person name="Fowler G."/>
            <person name="Garner T.T."/>
            <person name="Garnes J."/>
            <person name="Gnirke A."/>
            <person name="Hawes A."/>
            <person name="Hernandez J."/>
            <person name="Hines S."/>
            <person name="Holder M."/>
            <person name="Hume J."/>
            <person name="Jhangiani S.N."/>
            <person name="Joshi V."/>
            <person name="Khan Z.M."/>
            <person name="Jackson L."/>
            <person name="Kovar C."/>
            <person name="Kowis A."/>
            <person name="Lee S."/>
            <person name="Lewis L.R."/>
            <person name="Margolis J."/>
            <person name="Morgan M."/>
            <person name="Nazareth L.V."/>
            <person name="Nguyen N."/>
            <person name="Okwuonu G."/>
            <person name="Parker D."/>
            <person name="Richards S."/>
            <person name="Ruiz S.J."/>
            <person name="Santibanez J."/>
            <person name="Savard J."/>
            <person name="Scherer S.E."/>
            <person name="Schneider B."/>
            <person name="Sodergren E."/>
            <person name="Tautz D."/>
            <person name="Vattahil S."/>
            <person name="Villasana D."/>
            <person name="White C.S."/>
            <person name="Wright R."/>
            <person name="Park Y."/>
            <person name="Beeman R.W."/>
            <person name="Lord J."/>
            <person name="Oppert B."/>
            <person name="Lorenzen M."/>
            <person name="Brown S."/>
            <person name="Wang L."/>
            <person name="Savard J."/>
            <person name="Tautz D."/>
            <person name="Richards S."/>
            <person name="Weinstock G."/>
            <person name="Gibbs R.A."/>
            <person name="Liu Y."/>
            <person name="Worley K."/>
            <person name="Weinstock G."/>
            <person name="Elsik C.G."/>
            <person name="Reese J.T."/>
            <person name="Elhaik E."/>
            <person name="Landan G."/>
            <person name="Graur D."/>
            <person name="Arensburger P."/>
            <person name="Atkinson P."/>
            <person name="Beeman R.W."/>
            <person name="Beidler J."/>
            <person name="Brown S.J."/>
            <person name="Demuth J.P."/>
            <person name="Drury D.W."/>
            <person name="Du Y.Z."/>
            <person name="Fujiwara H."/>
            <person name="Lorenzen M."/>
            <person name="Maselli V."/>
            <person name="Osanai M."/>
            <person name="Park Y."/>
            <person name="Robertson H.M."/>
            <person name="Tu Z."/>
            <person name="Wang J.J."/>
            <person name="Wang S."/>
            <person name="Richards S."/>
            <person name="Song H."/>
            <person name="Zhang L."/>
            <person name="Sodergren E."/>
            <person name="Werner D."/>
            <person name="Stanke M."/>
            <person name="Morgenstern B."/>
            <person name="Solovyev V."/>
            <person name="Kosarev P."/>
            <person name="Brown G."/>
            <person name="Chen H.C."/>
            <person name="Ermolaeva O."/>
            <person name="Hlavina W."/>
            <person name="Kapustin Y."/>
            <person name="Kiryutin B."/>
            <person name="Kitts P."/>
            <person name="Maglott D."/>
            <person name="Pruitt K."/>
            <person name="Sapojnikov V."/>
            <person name="Souvorov A."/>
            <person name="Mackey A.J."/>
            <person name="Waterhouse R.M."/>
            <person name="Wyder S."/>
            <person name="Zdobnov E.M."/>
            <person name="Zdobnov E.M."/>
            <person name="Wyder S."/>
            <person name="Kriventseva E.V."/>
            <person name="Kadowaki T."/>
            <person name="Bork P."/>
            <person name="Aranda M."/>
            <person name="Bao R."/>
            <person name="Beermann A."/>
            <person name="Berns N."/>
            <person name="Bolognesi R."/>
            <person name="Bonneton F."/>
            <person name="Bopp D."/>
            <person name="Brown S.J."/>
            <person name="Bucher G."/>
            <person name="Butts T."/>
            <person name="Chaumot A."/>
            <person name="Denell R.E."/>
            <person name="Ferrier D.E."/>
            <person name="Friedrich M."/>
            <person name="Gordon C.M."/>
            <person name="Jindra M."/>
            <person name="Klingler M."/>
            <person name="Lan Q."/>
            <person name="Lattorff H.M."/>
            <person name="Laudet V."/>
            <person name="von Levetsow C."/>
            <person name="Liu Z."/>
            <person name="Lutz R."/>
            <person name="Lynch J.A."/>
            <person name="da Fonseca R.N."/>
            <person name="Posnien N."/>
            <person name="Reuter R."/>
            <person name="Roth S."/>
            <person name="Savard J."/>
            <person name="Schinko J.B."/>
            <person name="Schmitt C."/>
            <person name="Schoppmeier M."/>
            <person name="Schroder R."/>
            <person name="Shippy T.D."/>
            <person name="Simonnet F."/>
            <person name="Marques-Souza H."/>
            <person name="Tautz D."/>
            <person name="Tomoyasu Y."/>
            <person name="Trauner J."/>
            <person name="Van der Zee M."/>
            <person name="Vervoort M."/>
            <person name="Wittkopp N."/>
            <person name="Wimmer E.A."/>
            <person name="Yang X."/>
            <person name="Jones A.K."/>
            <person name="Sattelle D.B."/>
            <person name="Ebert P.R."/>
            <person name="Nelson D."/>
            <person name="Scott J.G."/>
            <person name="Beeman R.W."/>
            <person name="Muthukrishnan S."/>
            <person name="Kramer K.J."/>
            <person name="Arakane Y."/>
            <person name="Beeman R.W."/>
            <person name="Zhu Q."/>
            <person name="Hogenkamp D."/>
            <person name="Dixit R."/>
            <person name="Oppert B."/>
            <person name="Jiang H."/>
            <person name="Zou Z."/>
            <person name="Marshall J."/>
            <person name="Elpidina E."/>
            <person name="Vinokurov K."/>
            <person name="Oppert C."/>
            <person name="Zou Z."/>
            <person name="Evans J."/>
            <person name="Lu Z."/>
            <person name="Zhao P."/>
            <person name="Sumathipala N."/>
            <person name="Altincicek B."/>
            <person name="Vilcinskas A."/>
            <person name="Williams M."/>
            <person name="Hultmark D."/>
            <person name="Hetru C."/>
            <person name="Jiang H."/>
            <person name="Grimmelikhuijzen C.J."/>
            <person name="Hauser F."/>
            <person name="Cazzamali G."/>
            <person name="Williamson M."/>
            <person name="Park Y."/>
            <person name="Li B."/>
            <person name="Tanaka Y."/>
            <person name="Predel R."/>
            <person name="Neupert S."/>
            <person name="Schachtner J."/>
            <person name="Verleyen P."/>
            <person name="Raible F."/>
            <person name="Bork P."/>
            <person name="Friedrich M."/>
            <person name="Walden K.K."/>
            <person name="Robertson H.M."/>
            <person name="Angeli S."/>
            <person name="Foret S."/>
            <person name="Bucher G."/>
            <person name="Schuetz S."/>
            <person name="Maleszka R."/>
            <person name="Wimmer E.A."/>
            <person name="Beeman R.W."/>
            <person name="Lorenzen M."/>
            <person name="Tomoyasu Y."/>
            <person name="Miller S.C."/>
            <person name="Grossmann D."/>
            <person name="Bucher G."/>
        </authorList>
    </citation>
    <scope>NUCLEOTIDE SEQUENCE [LARGE SCALE GENOMIC DNA]</scope>
    <source>
        <strain evidence="27 28">Georgia GA2</strain>
    </source>
</reference>
<dbReference type="PANTHER" id="PTHR10846">
    <property type="entry name" value="SODIUM/POTASSIUM/CALCIUM EXCHANGER"/>
    <property type="match status" value="1"/>
</dbReference>
<feature type="transmembrane region" description="Helical" evidence="25">
    <location>
        <begin position="162"/>
        <end position="182"/>
    </location>
</feature>
<keyword evidence="11" id="KW-0106">Calcium</keyword>
<evidence type="ECO:0000256" key="15">
    <source>
        <dbReference type="ARBA" id="ARBA00023034"/>
    </source>
</evidence>
<dbReference type="OrthoDB" id="2127281at2759"/>
<evidence type="ECO:0000256" key="18">
    <source>
        <dbReference type="ARBA" id="ARBA00023136"/>
    </source>
</evidence>
<protein>
    <recommendedName>
        <fullName evidence="22">Sodium/potassium/calcium exchanger 5</fullName>
    </recommendedName>
    <alternativeName>
        <fullName evidence="23">Na(+)/K(+)/Ca(2+)-exchange protein 5</fullName>
    </alternativeName>
    <alternativeName>
        <fullName evidence="24">Solute carrier family 24 member 5</fullName>
    </alternativeName>
</protein>
<keyword evidence="9 25" id="KW-0812">Transmembrane</keyword>
<keyword evidence="5" id="KW-0050">Antiport</keyword>
<keyword evidence="8" id="KW-0716">Sensory transduction</keyword>
<reference evidence="27 28" key="2">
    <citation type="journal article" date="2010" name="Nucleic Acids Res.">
        <title>BeetleBase in 2010: revisions to provide comprehensive genomic information for Tribolium castaneum.</title>
        <authorList>
            <person name="Kim H.S."/>
            <person name="Murphy T."/>
            <person name="Xia J."/>
            <person name="Caragea D."/>
            <person name="Park Y."/>
            <person name="Beeman R.W."/>
            <person name="Lorenzen M.D."/>
            <person name="Butcher S."/>
            <person name="Manak J.R."/>
            <person name="Brown S.J."/>
        </authorList>
    </citation>
    <scope>GENOME REANNOTATION</scope>
    <source>
        <strain evidence="27 28">Georgia GA2</strain>
    </source>
</reference>
<evidence type="ECO:0000256" key="21">
    <source>
        <dbReference type="ARBA" id="ARBA00058187"/>
    </source>
</evidence>
<dbReference type="Gene3D" id="1.20.1420.30">
    <property type="entry name" value="NCX, central ion-binding region"/>
    <property type="match status" value="2"/>
</dbReference>
<feature type="transmembrane region" description="Helical" evidence="25">
    <location>
        <begin position="333"/>
        <end position="356"/>
    </location>
</feature>
<feature type="transmembrane region" description="Helical" evidence="25">
    <location>
        <begin position="213"/>
        <end position="232"/>
    </location>
</feature>
<dbReference type="FunFam" id="1.20.1420.30:FF:000015">
    <property type="entry name" value="sodium/potassium/calcium exchanger 5 isoform X2"/>
    <property type="match status" value="1"/>
</dbReference>
<dbReference type="OMA" id="HENGCLQ"/>
<accession>D6WM88</accession>
<dbReference type="GO" id="GO:0005262">
    <property type="term" value="F:calcium channel activity"/>
    <property type="evidence" value="ECO:0000318"/>
    <property type="project" value="GO_Central"/>
</dbReference>
<evidence type="ECO:0000256" key="1">
    <source>
        <dbReference type="ARBA" id="ARBA00004166"/>
    </source>
</evidence>
<keyword evidence="17" id="KW-0406">Ion transport</keyword>
<feature type="transmembrane region" description="Helical" evidence="25">
    <location>
        <begin position="402"/>
        <end position="421"/>
    </location>
</feature>
<evidence type="ECO:0000313" key="27">
    <source>
        <dbReference type="EMBL" id="EFA03342.1"/>
    </source>
</evidence>
<feature type="transmembrane region" description="Helical" evidence="25">
    <location>
        <begin position="441"/>
        <end position="459"/>
    </location>
</feature>
<comment type="function">
    <text evidence="21">Calcium, potassium:sodium antiporter that transports 1 Ca(2+) and 1 K(+) to the melanosome in exchange for 4 cytoplasmic Na(+). Involved in pigmentation, possibly by participating in ion transport in melanosomes. Predominant sodium-calcium exchanger in melanocytes.</text>
</comment>
<dbReference type="KEGG" id="tca:657188"/>
<keyword evidence="10" id="KW-0732">Signal</keyword>
<feature type="transmembrane region" description="Helical" evidence="25">
    <location>
        <begin position="307"/>
        <end position="324"/>
    </location>
</feature>
<keyword evidence="15" id="KW-0333">Golgi apparatus</keyword>
<evidence type="ECO:0000256" key="24">
    <source>
        <dbReference type="ARBA" id="ARBA00082809"/>
    </source>
</evidence>
<evidence type="ECO:0000256" key="10">
    <source>
        <dbReference type="ARBA" id="ARBA00022729"/>
    </source>
</evidence>
<keyword evidence="14 25" id="KW-1133">Transmembrane helix</keyword>
<keyword evidence="13" id="KW-0630">Potassium</keyword>
<evidence type="ECO:0000256" key="25">
    <source>
        <dbReference type="SAM" id="Phobius"/>
    </source>
</evidence>
<feature type="transmembrane region" description="Helical" evidence="25">
    <location>
        <begin position="188"/>
        <end position="206"/>
    </location>
</feature>
<dbReference type="NCBIfam" id="TIGR00367">
    <property type="entry name" value="calcium/sodium antiporter"/>
    <property type="match status" value="1"/>
</dbReference>
<evidence type="ECO:0000256" key="19">
    <source>
        <dbReference type="ARBA" id="ARBA00023201"/>
    </source>
</evidence>
<name>D6WM88_TRICA</name>
<dbReference type="PANTHER" id="PTHR10846:SF73">
    <property type="entry name" value="SODIUM_CALCIUM EXCHANGER MEMBRANE REGION DOMAIN-CONTAINING PROTEIN"/>
    <property type="match status" value="1"/>
</dbReference>
<evidence type="ECO:0000256" key="9">
    <source>
        <dbReference type="ARBA" id="ARBA00022692"/>
    </source>
</evidence>
<dbReference type="HOGENOM" id="CLU_007948_5_0_1"/>
<keyword evidence="6" id="KW-0633">Potassium transport</keyword>
<feature type="transmembrane region" description="Helical" evidence="25">
    <location>
        <begin position="471"/>
        <end position="489"/>
    </location>
</feature>
<evidence type="ECO:0000256" key="11">
    <source>
        <dbReference type="ARBA" id="ARBA00022837"/>
    </source>
</evidence>
<evidence type="ECO:0000256" key="14">
    <source>
        <dbReference type="ARBA" id="ARBA00022989"/>
    </source>
</evidence>
<evidence type="ECO:0000256" key="4">
    <source>
        <dbReference type="ARBA" id="ARBA00022448"/>
    </source>
</evidence>
<evidence type="ECO:0000256" key="3">
    <source>
        <dbReference type="ARBA" id="ARBA00005364"/>
    </source>
</evidence>
<evidence type="ECO:0000256" key="7">
    <source>
        <dbReference type="ARBA" id="ARBA00022568"/>
    </source>
</evidence>
<evidence type="ECO:0000256" key="8">
    <source>
        <dbReference type="ARBA" id="ARBA00022606"/>
    </source>
</evidence>
<evidence type="ECO:0000256" key="2">
    <source>
        <dbReference type="ARBA" id="ARBA00004223"/>
    </source>
</evidence>
<keyword evidence="18 25" id="KW-0472">Membrane</keyword>
<dbReference type="Pfam" id="PF01699">
    <property type="entry name" value="Na_Ca_ex"/>
    <property type="match status" value="2"/>
</dbReference>
<feature type="domain" description="Sodium/calcium exchanger membrane region" evidence="26">
    <location>
        <begin position="90"/>
        <end position="231"/>
    </location>
</feature>
<comment type="catalytic activity">
    <reaction evidence="20">
        <text>Ca(2+)(out) + K(+)(out) + 4 Na(+)(in) = Ca(2+)(in) + K(+)(in) + 4 Na(+)(out)</text>
        <dbReference type="Rhea" id="RHEA:69967"/>
        <dbReference type="ChEBI" id="CHEBI:29101"/>
        <dbReference type="ChEBI" id="CHEBI:29103"/>
        <dbReference type="ChEBI" id="CHEBI:29108"/>
    </reaction>
</comment>
<dbReference type="GO" id="GO:0005886">
    <property type="term" value="C:plasma membrane"/>
    <property type="evidence" value="ECO:0000318"/>
    <property type="project" value="GO_Central"/>
</dbReference>
<evidence type="ECO:0000256" key="17">
    <source>
        <dbReference type="ARBA" id="ARBA00023065"/>
    </source>
</evidence>
<feature type="domain" description="Sodium/calcium exchanger membrane region" evidence="26">
    <location>
        <begin position="335"/>
        <end position="486"/>
    </location>
</feature>
<evidence type="ECO:0000256" key="13">
    <source>
        <dbReference type="ARBA" id="ARBA00022958"/>
    </source>
</evidence>
<dbReference type="GO" id="GO:0008273">
    <property type="term" value="F:calcium, potassium:sodium antiporter activity"/>
    <property type="evidence" value="ECO:0000318"/>
    <property type="project" value="GO_Central"/>
</dbReference>
<dbReference type="FunFam" id="1.20.1420.30:FF:000009">
    <property type="entry name" value="sodium/potassium/calcium exchanger 5 isoform X2"/>
    <property type="match status" value="1"/>
</dbReference>
<feature type="transmembrane region" description="Helical" evidence="25">
    <location>
        <begin position="368"/>
        <end position="390"/>
    </location>
</feature>
<evidence type="ECO:0000259" key="26">
    <source>
        <dbReference type="Pfam" id="PF01699"/>
    </source>
</evidence>
<comment type="subcellular location">
    <subcellularLocation>
        <location evidence="1">Golgi apparatus</location>
        <location evidence="1">trans-Golgi network membrane</location>
        <topology evidence="1">Multi-pass membrane protein</topology>
    </subcellularLocation>
    <subcellularLocation>
        <location evidence="2">Melanosome</location>
    </subcellularLocation>
</comment>
<evidence type="ECO:0000313" key="28">
    <source>
        <dbReference type="Proteomes" id="UP000007266"/>
    </source>
</evidence>
<keyword evidence="16" id="KW-0915">Sodium</keyword>
<keyword evidence="4" id="KW-0813">Transport</keyword>
<keyword evidence="28" id="KW-1185">Reference proteome</keyword>
<gene>
    <name evidence="27" type="primary">AUGUSTUS-3.0.2_13319</name>
    <name evidence="27" type="ORF">TcasGA2_TC013319</name>
</gene>
<keyword evidence="7" id="KW-0109">Calcium transport</keyword>
<dbReference type="EMBL" id="KQ971343">
    <property type="protein sequence ID" value="EFA03342.1"/>
    <property type="molecule type" value="Genomic_DNA"/>
</dbReference>
<comment type="similarity">
    <text evidence="3">Belongs to the Ca(2+):cation antiporter (CaCA) (TC 2.A.19) family. SLC24A subfamily.</text>
</comment>
<feature type="transmembrane region" description="Helical" evidence="25">
    <location>
        <begin position="84"/>
        <end position="103"/>
    </location>
</feature>
<evidence type="ECO:0000256" key="23">
    <source>
        <dbReference type="ARBA" id="ARBA00081356"/>
    </source>
</evidence>
<sequence length="504" mass="56353">MGMLLRTRKVALGLKVICIVSVTATYAVLGAVSRKHRTEEDSEFENVPTGRHLLGLIPPFNCTPAAINEFPADGFSRLQRQNGWIVLHVLLACYLFILLAVVCDDYFVPAIKKFCDSLNMREDVAGATFMAMASSSPELFINCVGTFVTQGDIGVGAIVGSAVFNVLAVPACCGLFANMVIYLDWWPISRDSMMYGISVILLICFLQDGKIYLYEAFALILVYAIYILIMFFNSPLMRLANSLVSKCRRKGHYVEIIAETTPLLTRGEEKSGVSEILETEFTLKDCEDLEESTKIWEWPSDQSRRGQFWWVLTWPISFLLYLTTPDCRKYPRLFVVTFIMCIFWIGVTSYIISWLITVIGDTLDIPDSVMGLTFLAAGMSVPEAVSSVIVTNQGYGSMGLSSSIASNTFDILLCLGLPWFIKTGYYPKSPKKRYIKINSAGLSYSAISLLSTLVLFYLSVAFNKFRLNWKVGLSCLLMYIAFLTLASLIELNTFFPVNLPTCDR</sequence>
<dbReference type="InterPro" id="IPR044880">
    <property type="entry name" value="NCX_ion-bd_dom_sf"/>
</dbReference>